<comment type="caution">
    <text evidence="1">The sequence shown here is derived from an EMBL/GenBank/DDBJ whole genome shotgun (WGS) entry which is preliminary data.</text>
</comment>
<evidence type="ECO:0000313" key="2">
    <source>
        <dbReference type="Proteomes" id="UP000289775"/>
    </source>
</evidence>
<gene>
    <name evidence="1" type="ORF">NU09_0027</name>
</gene>
<protein>
    <submittedName>
        <fullName evidence="1">Uncharacterized protein</fullName>
    </submittedName>
</protein>
<sequence>MVQFQTISRPRHLRYVFFIDSNYPYDKLRDLMSQLQKYWGGRYNPIVPVVAGEIEKNYRVLLAYYDPDYVFYSDGVELEAIQKLRLFNPKGFYNLDSIPREENIYGVDSMYFLSLFDRSERIIMPSELWRTKSLLLDYLDLNFGIRSNGTVSDYNISKQYHQINFNEKNFDTFHEIVFKERPINRALLSRNNLNTVILRSLKDAQYNDFVLVIAKDTSSISDLLYFWNRLLYQGDNTYFVTLEQLKILVNDKFFGSLLYREASSDFIKVCSTSFSKADLKALITELLLPISGGKPFIYHDCSSFPYKILDANGLYESDFGESENLQTFVGQKAQYAIPMLSFTNNLSFYPQKWAIDIIVRCSVEDKAKTLLMPFTYDIYNIFPHSEGRINRRRTVTLFIRGQRNSSHLDISIPETRQIVSQLISRPIIQGKTYETKFIETSLHDDSRRLISFIKLFNHDFKTIADFFSDNFWVSLLEEYATTNRSAGSAFTFVDLKSRAFNKLVEAGYVFKSKEESRFNEENLELGLKNTLTELCNYQMFFKGYLLKCKQCSSTFYYYLNEVDETVKCKGCLQSFTMPVEPNFAYKLNDLIKNNIYRSRTERDGNLTVIRTLASISAQSRRSFEFSPQINLYLSYSDRKPYTDIDIFCISDGKLIIGEAKHSSVAFFDKNGDGLNSLQVLANIAKDIRPDKILITCYDDDSNKLKNAGKTLEGLFYMDSYAPEIQVKLLPKPDDFALGAHQYFYY</sequence>
<accession>A0A444WI08</accession>
<dbReference type="AlphaFoldDB" id="A0A444WI08"/>
<reference evidence="1 2" key="1">
    <citation type="submission" date="2014-12" db="EMBL/GenBank/DDBJ databases">
        <title>Genome sequence of Flavobacterium beibuense RSKm HC5.</title>
        <authorList>
            <person name="Kim J.F."/>
            <person name="Song J.Y."/>
            <person name="Kwak M.-J."/>
            <person name="Lee S.-W."/>
        </authorList>
    </citation>
    <scope>NUCLEOTIDE SEQUENCE [LARGE SCALE GENOMIC DNA]</scope>
    <source>
        <strain evidence="1 2">RSKm HC5</strain>
    </source>
</reference>
<evidence type="ECO:0000313" key="1">
    <source>
        <dbReference type="EMBL" id="RYJ45435.1"/>
    </source>
</evidence>
<proteinExistence type="predicted"/>
<dbReference type="Proteomes" id="UP000289775">
    <property type="component" value="Unassembled WGS sequence"/>
</dbReference>
<name>A0A444WI08_9FLAO</name>
<keyword evidence="2" id="KW-1185">Reference proteome</keyword>
<organism evidence="1 2">
    <name type="scientific">Flavobacterium beibuense</name>
    <dbReference type="NCBI Taxonomy" id="657326"/>
    <lineage>
        <taxon>Bacteria</taxon>
        <taxon>Pseudomonadati</taxon>
        <taxon>Bacteroidota</taxon>
        <taxon>Flavobacteriia</taxon>
        <taxon>Flavobacteriales</taxon>
        <taxon>Flavobacteriaceae</taxon>
        <taxon>Flavobacterium</taxon>
    </lineage>
</organism>
<dbReference type="EMBL" id="JUIW01000001">
    <property type="protein sequence ID" value="RYJ45435.1"/>
    <property type="molecule type" value="Genomic_DNA"/>
</dbReference>